<feature type="compositionally biased region" description="Low complexity" evidence="10">
    <location>
        <begin position="219"/>
        <end position="239"/>
    </location>
</feature>
<dbReference type="OrthoDB" id="9806396at2"/>
<dbReference type="SUPFAM" id="SSF54821">
    <property type="entry name" value="Ribosomal protein S3 C-terminal domain"/>
    <property type="match status" value="1"/>
</dbReference>
<dbReference type="Proteomes" id="UP000053947">
    <property type="component" value="Unassembled WGS sequence"/>
</dbReference>
<dbReference type="AlphaFoldDB" id="A0A0W0GG01"/>
<dbReference type="PROSITE" id="PS50823">
    <property type="entry name" value="KH_TYPE_2"/>
    <property type="match status" value="1"/>
</dbReference>
<dbReference type="CDD" id="cd02412">
    <property type="entry name" value="KH-II_30S_S3"/>
    <property type="match status" value="1"/>
</dbReference>
<evidence type="ECO:0000256" key="7">
    <source>
        <dbReference type="ARBA" id="ARBA00035257"/>
    </source>
</evidence>
<dbReference type="PROSITE" id="PS00548">
    <property type="entry name" value="RIBOSOMAL_S3"/>
    <property type="match status" value="1"/>
</dbReference>
<evidence type="ECO:0000256" key="2">
    <source>
        <dbReference type="ARBA" id="ARBA00022730"/>
    </source>
</evidence>
<evidence type="ECO:0000256" key="3">
    <source>
        <dbReference type="ARBA" id="ARBA00022884"/>
    </source>
</evidence>
<dbReference type="InterPro" id="IPR001351">
    <property type="entry name" value="Ribosomal_uS3_C"/>
</dbReference>
<keyword evidence="2 8" id="KW-0699">rRNA-binding</keyword>
<dbReference type="SMART" id="SM00322">
    <property type="entry name" value="KH"/>
    <property type="match status" value="1"/>
</dbReference>
<evidence type="ECO:0000256" key="10">
    <source>
        <dbReference type="SAM" id="MobiDB-lite"/>
    </source>
</evidence>
<evidence type="ECO:0000256" key="9">
    <source>
        <dbReference type="RuleBase" id="RU003624"/>
    </source>
</evidence>
<feature type="compositionally biased region" description="Low complexity" evidence="10">
    <location>
        <begin position="254"/>
        <end position="266"/>
    </location>
</feature>
<evidence type="ECO:0000259" key="11">
    <source>
        <dbReference type="PROSITE" id="PS50823"/>
    </source>
</evidence>
<dbReference type="InterPro" id="IPR036419">
    <property type="entry name" value="Ribosomal_S3_C_sf"/>
</dbReference>
<feature type="region of interest" description="Disordered" evidence="10">
    <location>
        <begin position="214"/>
        <end position="286"/>
    </location>
</feature>
<dbReference type="EMBL" id="LFDV01000002">
    <property type="protein sequence ID" value="KTB47479.1"/>
    <property type="molecule type" value="Genomic_DNA"/>
</dbReference>
<dbReference type="RefSeq" id="WP_058438084.1">
    <property type="nucleotide sequence ID" value="NZ_KQ758903.1"/>
</dbReference>
<evidence type="ECO:0000313" key="13">
    <source>
        <dbReference type="Proteomes" id="UP000053947"/>
    </source>
</evidence>
<dbReference type="NCBIfam" id="TIGR01009">
    <property type="entry name" value="rpsC_bact"/>
    <property type="match status" value="1"/>
</dbReference>
<dbReference type="InterPro" id="IPR004044">
    <property type="entry name" value="KH_dom_type_2"/>
</dbReference>
<keyword evidence="4 8" id="KW-0689">Ribosomal protein</keyword>
<keyword evidence="13" id="KW-1185">Reference proteome</keyword>
<gene>
    <name evidence="8" type="primary">rpsC</name>
    <name evidence="12" type="ORF">DEALK_03240</name>
</gene>
<accession>A0A0W0GG01</accession>
<dbReference type="SUPFAM" id="SSF54814">
    <property type="entry name" value="Prokaryotic type KH domain (KH-domain type II)"/>
    <property type="match status" value="1"/>
</dbReference>
<dbReference type="GO" id="GO:0019843">
    <property type="term" value="F:rRNA binding"/>
    <property type="evidence" value="ECO:0007669"/>
    <property type="project" value="UniProtKB-UniRule"/>
</dbReference>
<evidence type="ECO:0000256" key="5">
    <source>
        <dbReference type="ARBA" id="ARBA00023274"/>
    </source>
</evidence>
<evidence type="ECO:0000313" key="12">
    <source>
        <dbReference type="EMBL" id="KTB47479.1"/>
    </source>
</evidence>
<dbReference type="Gene3D" id="3.30.1140.32">
    <property type="entry name" value="Ribosomal protein S3, C-terminal domain"/>
    <property type="match status" value="1"/>
</dbReference>
<comment type="similarity">
    <text evidence="1 8 9">Belongs to the universal ribosomal protein uS3 family.</text>
</comment>
<evidence type="ECO:0000256" key="1">
    <source>
        <dbReference type="ARBA" id="ARBA00010761"/>
    </source>
</evidence>
<dbReference type="Gene3D" id="3.30.300.20">
    <property type="match status" value="1"/>
</dbReference>
<feature type="domain" description="KH type-2" evidence="11">
    <location>
        <begin position="38"/>
        <end position="106"/>
    </location>
</feature>
<evidence type="ECO:0000256" key="8">
    <source>
        <dbReference type="HAMAP-Rule" id="MF_01309"/>
    </source>
</evidence>
<dbReference type="Pfam" id="PF00189">
    <property type="entry name" value="Ribosomal_S3_C"/>
    <property type="match status" value="1"/>
</dbReference>
<organism evidence="12 13">
    <name type="scientific">Dehalogenimonas alkenigignens</name>
    <dbReference type="NCBI Taxonomy" id="1217799"/>
    <lineage>
        <taxon>Bacteria</taxon>
        <taxon>Bacillati</taxon>
        <taxon>Chloroflexota</taxon>
        <taxon>Dehalococcoidia</taxon>
        <taxon>Dehalococcoidales</taxon>
        <taxon>Dehalococcoidaceae</taxon>
        <taxon>Dehalogenimonas</taxon>
    </lineage>
</organism>
<evidence type="ECO:0000256" key="4">
    <source>
        <dbReference type="ARBA" id="ARBA00022980"/>
    </source>
</evidence>
<keyword evidence="3 8" id="KW-0694">RNA-binding</keyword>
<dbReference type="InterPro" id="IPR057258">
    <property type="entry name" value="Ribosomal_uS3"/>
</dbReference>
<dbReference type="FunFam" id="3.30.300.20:FF:000001">
    <property type="entry name" value="30S ribosomal protein S3"/>
    <property type="match status" value="1"/>
</dbReference>
<feature type="compositionally biased region" description="Polar residues" evidence="10">
    <location>
        <begin position="277"/>
        <end position="286"/>
    </location>
</feature>
<name>A0A0W0GG01_9CHLR</name>
<dbReference type="InterPro" id="IPR004087">
    <property type="entry name" value="KH_dom"/>
</dbReference>
<comment type="subunit">
    <text evidence="8">Part of the 30S ribosomal subunit. Forms a tight complex with proteins S10 and S14.</text>
</comment>
<sequence>MGRKVHPYAFRIGAIKGWNAKWFAEKDFSASLLEDLKLRKGIKQKYTDAGISNIEIERQANKVAVTVATSRPGIVIGRGGQRVDEMRKFLEELAGKRIQLNIHEIGQPELDAFLVARSVADQMEKRIAYRRAMKQAMFRTRQAGARGIKIACAGRLGGVEIARREVMHDGRVPLHTIRADIDYGFAEARTALGRIGVKVWIYRGDILPETKPENEDLSAAEMTPPATEAAAAVTEAAKPVEQVKPRTRKKADETVAPAAATSTAAVTEDKPKRTTARRAQTNTEET</sequence>
<reference evidence="12 13" key="1">
    <citation type="submission" date="2015-06" db="EMBL/GenBank/DDBJ databases">
        <title>Genome sequence of the organohalide-respiring Dehalogenimonas alkenigignens type strain (IP3-3T).</title>
        <authorList>
            <person name="Key T.A."/>
            <person name="Richmond D.P."/>
            <person name="Bowman K.S."/>
            <person name="Cho Y.-J."/>
            <person name="Chun J."/>
            <person name="da Costa M.S."/>
            <person name="Rainey F.A."/>
            <person name="Moe W.M."/>
        </authorList>
    </citation>
    <scope>NUCLEOTIDE SEQUENCE [LARGE SCALE GENOMIC DNA]</scope>
    <source>
        <strain evidence="12 13">IP3-3</strain>
    </source>
</reference>
<dbReference type="InterPro" id="IPR005704">
    <property type="entry name" value="Ribosomal_uS3_bac-typ"/>
</dbReference>
<proteinExistence type="inferred from homology"/>
<evidence type="ECO:0000256" key="6">
    <source>
        <dbReference type="ARBA" id="ARBA00024998"/>
    </source>
</evidence>
<dbReference type="InterPro" id="IPR015946">
    <property type="entry name" value="KH_dom-like_a/b"/>
</dbReference>
<comment type="caution">
    <text evidence="12">The sequence shown here is derived from an EMBL/GenBank/DDBJ whole genome shotgun (WGS) entry which is preliminary data.</text>
</comment>
<dbReference type="STRING" id="1217799.DEALK_03240"/>
<dbReference type="Pfam" id="PF07650">
    <property type="entry name" value="KH_2"/>
    <property type="match status" value="1"/>
</dbReference>
<comment type="function">
    <text evidence="6 8">Binds the lower part of the 30S subunit head. Binds mRNA in the 70S ribosome, positioning it for translation.</text>
</comment>
<dbReference type="InterPro" id="IPR009019">
    <property type="entry name" value="KH_sf_prok-type"/>
</dbReference>
<dbReference type="PATRIC" id="fig|1217799.6.peg.336"/>
<dbReference type="HAMAP" id="MF_01309_B">
    <property type="entry name" value="Ribosomal_uS3_B"/>
    <property type="match status" value="1"/>
</dbReference>
<dbReference type="GO" id="GO:0003735">
    <property type="term" value="F:structural constituent of ribosome"/>
    <property type="evidence" value="ECO:0007669"/>
    <property type="project" value="InterPro"/>
</dbReference>
<keyword evidence="5 8" id="KW-0687">Ribonucleoprotein</keyword>
<dbReference type="GO" id="GO:0022627">
    <property type="term" value="C:cytosolic small ribosomal subunit"/>
    <property type="evidence" value="ECO:0007669"/>
    <property type="project" value="TreeGrafter"/>
</dbReference>
<dbReference type="GO" id="GO:0006412">
    <property type="term" value="P:translation"/>
    <property type="evidence" value="ECO:0007669"/>
    <property type="project" value="UniProtKB-UniRule"/>
</dbReference>
<dbReference type="InterPro" id="IPR018280">
    <property type="entry name" value="Ribosomal_uS3_CS"/>
</dbReference>
<dbReference type="PANTHER" id="PTHR11760">
    <property type="entry name" value="30S/40S RIBOSOMAL PROTEIN S3"/>
    <property type="match status" value="1"/>
</dbReference>
<protein>
    <recommendedName>
        <fullName evidence="7 8">Small ribosomal subunit protein uS3</fullName>
    </recommendedName>
</protein>
<dbReference type="PANTHER" id="PTHR11760:SF19">
    <property type="entry name" value="SMALL RIBOSOMAL SUBUNIT PROTEIN US3C"/>
    <property type="match status" value="1"/>
</dbReference>
<dbReference type="GO" id="GO:0003729">
    <property type="term" value="F:mRNA binding"/>
    <property type="evidence" value="ECO:0007669"/>
    <property type="project" value="UniProtKB-UniRule"/>
</dbReference>